<feature type="region of interest" description="Disordered" evidence="1">
    <location>
        <begin position="105"/>
        <end position="165"/>
    </location>
</feature>
<sequence length="204" mass="22426">MGQRSSTIFPKLRARRRRSPRESRRAAILPRCSSHQATTPSASCGCGFLHAQSSKLCCCLMPRHQPRTLIMGSWLTLGLTPQPLRSSDATEMKSLLNLAARKPLTSCSSGRPPHLSVAHRSPAAASRSSSGTVHASTRRPARQRGRSRPRARRARRARPSPGRHAGLVRACGRARLKWSSCSTSPRACAHRRLALHCPINEIKH</sequence>
<evidence type="ECO:0000256" key="1">
    <source>
        <dbReference type="SAM" id="MobiDB-lite"/>
    </source>
</evidence>
<accession>A0A8T0R7R9</accession>
<dbReference type="Proteomes" id="UP000823388">
    <property type="component" value="Chromosome 6K"/>
</dbReference>
<organism evidence="2 3">
    <name type="scientific">Panicum virgatum</name>
    <name type="common">Blackwell switchgrass</name>
    <dbReference type="NCBI Taxonomy" id="38727"/>
    <lineage>
        <taxon>Eukaryota</taxon>
        <taxon>Viridiplantae</taxon>
        <taxon>Streptophyta</taxon>
        <taxon>Embryophyta</taxon>
        <taxon>Tracheophyta</taxon>
        <taxon>Spermatophyta</taxon>
        <taxon>Magnoliopsida</taxon>
        <taxon>Liliopsida</taxon>
        <taxon>Poales</taxon>
        <taxon>Poaceae</taxon>
        <taxon>PACMAD clade</taxon>
        <taxon>Panicoideae</taxon>
        <taxon>Panicodae</taxon>
        <taxon>Paniceae</taxon>
        <taxon>Panicinae</taxon>
        <taxon>Panicum</taxon>
        <taxon>Panicum sect. Hiantes</taxon>
    </lineage>
</organism>
<evidence type="ECO:0000313" key="2">
    <source>
        <dbReference type="EMBL" id="KAG2581115.1"/>
    </source>
</evidence>
<feature type="region of interest" description="Disordered" evidence="1">
    <location>
        <begin position="1"/>
        <end position="25"/>
    </location>
</feature>
<dbReference type="EMBL" id="CM029047">
    <property type="protein sequence ID" value="KAG2581115.1"/>
    <property type="molecule type" value="Genomic_DNA"/>
</dbReference>
<comment type="caution">
    <text evidence="2">The sequence shown here is derived from an EMBL/GenBank/DDBJ whole genome shotgun (WGS) entry which is preliminary data.</text>
</comment>
<dbReference type="AlphaFoldDB" id="A0A8T0R7R9"/>
<feature type="compositionally biased region" description="Low complexity" evidence="1">
    <location>
        <begin position="116"/>
        <end position="130"/>
    </location>
</feature>
<name>A0A8T0R7R9_PANVG</name>
<gene>
    <name evidence="2" type="ORF">PVAP13_6KG014951</name>
</gene>
<protein>
    <submittedName>
        <fullName evidence="2">Uncharacterized protein</fullName>
    </submittedName>
</protein>
<feature type="compositionally biased region" description="Basic residues" evidence="1">
    <location>
        <begin position="136"/>
        <end position="158"/>
    </location>
</feature>
<reference evidence="2" key="1">
    <citation type="submission" date="2020-05" db="EMBL/GenBank/DDBJ databases">
        <title>WGS assembly of Panicum virgatum.</title>
        <authorList>
            <person name="Lovell J.T."/>
            <person name="Jenkins J."/>
            <person name="Shu S."/>
            <person name="Juenger T.E."/>
            <person name="Schmutz J."/>
        </authorList>
    </citation>
    <scope>NUCLEOTIDE SEQUENCE</scope>
    <source>
        <strain evidence="2">AP13</strain>
    </source>
</reference>
<proteinExistence type="predicted"/>
<evidence type="ECO:0000313" key="3">
    <source>
        <dbReference type="Proteomes" id="UP000823388"/>
    </source>
</evidence>
<keyword evidence="3" id="KW-1185">Reference proteome</keyword>